<organism evidence="1 2">
    <name type="scientific">Chrysochromulina tobinii</name>
    <dbReference type="NCBI Taxonomy" id="1460289"/>
    <lineage>
        <taxon>Eukaryota</taxon>
        <taxon>Haptista</taxon>
        <taxon>Haptophyta</taxon>
        <taxon>Prymnesiophyceae</taxon>
        <taxon>Prymnesiales</taxon>
        <taxon>Chrysochromulinaceae</taxon>
        <taxon>Chrysochromulina</taxon>
    </lineage>
</organism>
<dbReference type="EMBL" id="JWZX01003190">
    <property type="protein sequence ID" value="KOO23456.1"/>
    <property type="molecule type" value="Genomic_DNA"/>
</dbReference>
<dbReference type="GO" id="GO:0061504">
    <property type="term" value="P:cyclic threonylcarbamoyladenosine biosynthetic process"/>
    <property type="evidence" value="ECO:0007669"/>
    <property type="project" value="TreeGrafter"/>
</dbReference>
<dbReference type="Proteomes" id="UP000037460">
    <property type="component" value="Unassembled WGS sequence"/>
</dbReference>
<sequence>EEEGCSSSDGKALATEPLALSPERWWDELCHRVPVVYSSEPQQVGLLPLPSGATANELGSQASFRVRVMPVLPPLPAAMGAALAAHSLSVLAGNPVVPSPRAVPSMSAGFQTRLYRAFLKRELKEKQRPASEVPLTYHEVALVVNDIFRSRSALSGTRLLDPTRPVFCLCRFDERCPADVSNVLFVTVKEAARHEREGIEALPSDLRRHVERTIEEGLAGRPCSLLEEARRRGREGASTS</sequence>
<dbReference type="GO" id="GO:0061503">
    <property type="term" value="F:tRNA threonylcarbamoyladenosine dehydratase"/>
    <property type="evidence" value="ECO:0007669"/>
    <property type="project" value="TreeGrafter"/>
</dbReference>
<accession>A0A0M0JA82</accession>
<comment type="caution">
    <text evidence="1">The sequence shown here is derived from an EMBL/GenBank/DDBJ whole genome shotgun (WGS) entry which is preliminary data.</text>
</comment>
<dbReference type="OrthoDB" id="10265862at2759"/>
<evidence type="ECO:0000313" key="2">
    <source>
        <dbReference type="Proteomes" id="UP000037460"/>
    </source>
</evidence>
<proteinExistence type="predicted"/>
<dbReference type="InterPro" id="IPR045886">
    <property type="entry name" value="ThiF/MoeB/HesA"/>
</dbReference>
<gene>
    <name evidence="1" type="ORF">Ctob_004049</name>
</gene>
<dbReference type="AlphaFoldDB" id="A0A0M0JA82"/>
<protein>
    <submittedName>
        <fullName evidence="1">Ubiquitin-activating enzyme</fullName>
    </submittedName>
</protein>
<dbReference type="PANTHER" id="PTHR43267:SF2">
    <property type="entry name" value="TRNA THREONYLCARBAMOYLADENOSINE DEHYDRATASE 1-RELATED"/>
    <property type="match status" value="1"/>
</dbReference>
<reference evidence="2" key="1">
    <citation type="journal article" date="2015" name="PLoS Genet.">
        <title>Genome Sequence and Transcriptome Analyses of Chrysochromulina tobin: Metabolic Tools for Enhanced Algal Fitness in the Prominent Order Prymnesiales (Haptophyceae).</title>
        <authorList>
            <person name="Hovde B.T."/>
            <person name="Deodato C.R."/>
            <person name="Hunsperger H.M."/>
            <person name="Ryken S.A."/>
            <person name="Yost W."/>
            <person name="Jha R.K."/>
            <person name="Patterson J."/>
            <person name="Monnat R.J. Jr."/>
            <person name="Barlow S.B."/>
            <person name="Starkenburg S.R."/>
            <person name="Cattolico R.A."/>
        </authorList>
    </citation>
    <scope>NUCLEOTIDE SEQUENCE</scope>
    <source>
        <strain evidence="2">CCMP291</strain>
    </source>
</reference>
<name>A0A0M0JA82_9EUKA</name>
<dbReference type="PANTHER" id="PTHR43267">
    <property type="entry name" value="TRNA THREONYLCARBAMOYLADENOSINE DEHYDRATASE"/>
    <property type="match status" value="1"/>
</dbReference>
<feature type="non-terminal residue" evidence="1">
    <location>
        <position position="1"/>
    </location>
</feature>
<keyword evidence="2" id="KW-1185">Reference proteome</keyword>
<evidence type="ECO:0000313" key="1">
    <source>
        <dbReference type="EMBL" id="KOO23456.1"/>
    </source>
</evidence>